<evidence type="ECO:0000313" key="14">
    <source>
        <dbReference type="Proteomes" id="UP000325902"/>
    </source>
</evidence>
<dbReference type="OrthoDB" id="10059875at2759"/>
<sequence length="756" mass="78840">MSSSRLPIFFNPAADSWTTSPSESTDLVTAFHRKLPGYAPTRLVPLDDIAKELGVAAVYIKEECNRIGVPSFKILGASWGTFRAVAQKLNLPLDSDLAAIKEATKANPITLFAATAGNHGRAVARVGSILGLPVEIFVPAGTHPDTVRFIADEGARVTAISGSYDEAVRTASDEAERQSGILIQDTAWPGYEDIPNWIVAGYTTLLTELTTQLPAAHPAPTHVLAPVGVGSFASAVVSHYKSSSSSSPSIITVEPDTAPCLHASLRASHPVSVPTPFPTILAGLNCGTVSSTAWPLLSAGVAAAATVSDAEAHEACIALAAQGIDAGPCGAATLAALRRCCADAEARGRLGLGAGAVVVLLGTEGGRGYDAPRGVAVEDVEGVARELVRIESTNLTGAGAGAKGEAEVGRWIAAWLAHRGVETHVVEEVPGRPSVVGVVRGTGGGKSLMFNGHVDTVTLAGYEGDPLSGDVVDGKLFGRGAADMKGGLAAAMVALVRCKDAGLRGDVVLAAVADEEDLSIGTEQVLRAGWTADAAIVGEPSNLGIVTAHKGFVWLEVDVLGVASHGSRPDLGVDAISKAGYFLVELDRYAKRLEQGPRHPALGPGSVHASMIKGGEEASSYPAKCTITVERRTVPGETAETVREEVDAILKRLEAEVPSFQYELRVTFERSTFDIDRAHPFVSLVSQKVEETTGAKPTFLAEPFWTDCALLSDAGIPVVIYGPKGEGLHAKTEWVDLKSVETVAETLTAVAREFCK</sequence>
<dbReference type="InterPro" id="IPR036264">
    <property type="entry name" value="Bact_exopeptidase_dim_dom"/>
</dbReference>
<gene>
    <name evidence="13" type="primary">dpaL</name>
    <name evidence="13" type="ORF">DBV05_g9974</name>
</gene>
<protein>
    <recommendedName>
        <fullName evidence="6">Probable succinyl-diaminopimelate desuccinylase</fullName>
        <ecNumber evidence="5">3.5.1.18</ecNumber>
    </recommendedName>
</protein>
<dbReference type="NCBIfam" id="NF006058">
    <property type="entry name" value="PRK08206.1"/>
    <property type="match status" value="1"/>
</dbReference>
<name>A0A5N5D1Z7_9PEZI</name>
<keyword evidence="7" id="KW-0378">Hydrolase</keyword>
<dbReference type="PANTHER" id="PTHR42937:SF1">
    <property type="entry name" value="DIAMINOPROPIONATE AMMONIA-LYASE"/>
    <property type="match status" value="1"/>
</dbReference>
<keyword evidence="13" id="KW-0456">Lyase</keyword>
<dbReference type="InterPro" id="IPR001926">
    <property type="entry name" value="TrpB-like_PALP"/>
</dbReference>
<dbReference type="EMBL" id="VCHE01000103">
    <property type="protein sequence ID" value="KAB2571384.1"/>
    <property type="molecule type" value="Genomic_DNA"/>
</dbReference>
<comment type="catalytic activity">
    <reaction evidence="10">
        <text>N-succinyl-(2S,6S)-2,6-diaminopimelate + H2O = (2S,6S)-2,6-diaminopimelate + succinate</text>
        <dbReference type="Rhea" id="RHEA:22608"/>
        <dbReference type="ChEBI" id="CHEBI:15377"/>
        <dbReference type="ChEBI" id="CHEBI:30031"/>
        <dbReference type="ChEBI" id="CHEBI:57609"/>
        <dbReference type="ChEBI" id="CHEBI:58087"/>
        <dbReference type="EC" id="3.5.1.18"/>
    </reaction>
</comment>
<comment type="similarity">
    <text evidence="4">Belongs to the peptidase M20A family.</text>
</comment>
<dbReference type="GO" id="GO:0016829">
    <property type="term" value="F:lyase activity"/>
    <property type="evidence" value="ECO:0007669"/>
    <property type="project" value="UniProtKB-KW"/>
</dbReference>
<evidence type="ECO:0000256" key="6">
    <source>
        <dbReference type="ARBA" id="ARBA00016853"/>
    </source>
</evidence>
<reference evidence="13 14" key="1">
    <citation type="journal article" date="2019" name="Sci. Rep.">
        <title>A multi-omics analysis of the grapevine pathogen Lasiodiplodia theobromae reveals that temperature affects the expression of virulence- and pathogenicity-related genes.</title>
        <authorList>
            <person name="Felix C."/>
            <person name="Meneses R."/>
            <person name="Goncalves M.F.M."/>
            <person name="Tilleman L."/>
            <person name="Duarte A.S."/>
            <person name="Jorrin-Novo J.V."/>
            <person name="Van de Peer Y."/>
            <person name="Deforce D."/>
            <person name="Van Nieuwerburgh F."/>
            <person name="Esteves A.C."/>
            <person name="Alves A."/>
        </authorList>
    </citation>
    <scope>NUCLEOTIDE SEQUENCE [LARGE SCALE GENOMIC DNA]</scope>
    <source>
        <strain evidence="13 14">LA-SOL3</strain>
    </source>
</reference>
<dbReference type="InterPro" id="IPR036052">
    <property type="entry name" value="TrpB-like_PALP_sf"/>
</dbReference>
<evidence type="ECO:0000256" key="2">
    <source>
        <dbReference type="ARBA" id="ARBA00001947"/>
    </source>
</evidence>
<dbReference type="GO" id="GO:0009014">
    <property type="term" value="F:succinyl-diaminopimelate desuccinylase activity"/>
    <property type="evidence" value="ECO:0007669"/>
    <property type="project" value="UniProtKB-EC"/>
</dbReference>
<dbReference type="Pfam" id="PF01546">
    <property type="entry name" value="Peptidase_M20"/>
    <property type="match status" value="1"/>
</dbReference>
<dbReference type="SUPFAM" id="SSF53187">
    <property type="entry name" value="Zn-dependent exopeptidases"/>
    <property type="match status" value="1"/>
</dbReference>
<evidence type="ECO:0000256" key="1">
    <source>
        <dbReference type="ARBA" id="ARBA00001941"/>
    </source>
</evidence>
<dbReference type="InterPro" id="IPR002933">
    <property type="entry name" value="Peptidase_M20"/>
</dbReference>
<dbReference type="InterPro" id="IPR011650">
    <property type="entry name" value="Peptidase_M20_dimer"/>
</dbReference>
<comment type="cofactor">
    <cofactor evidence="1">
        <name>Co(2+)</name>
        <dbReference type="ChEBI" id="CHEBI:48828"/>
    </cofactor>
</comment>
<dbReference type="PANTHER" id="PTHR42937">
    <property type="match status" value="1"/>
</dbReference>
<evidence type="ECO:0000256" key="8">
    <source>
        <dbReference type="ARBA" id="ARBA00022833"/>
    </source>
</evidence>
<evidence type="ECO:0000259" key="12">
    <source>
        <dbReference type="Pfam" id="PF07687"/>
    </source>
</evidence>
<dbReference type="EC" id="3.5.1.18" evidence="5"/>
<dbReference type="UniPathway" id="UPA00034">
    <property type="reaction ID" value="UER00021"/>
</dbReference>
<dbReference type="Gene3D" id="3.40.630.10">
    <property type="entry name" value="Zn peptidases"/>
    <property type="match status" value="1"/>
</dbReference>
<evidence type="ECO:0000256" key="3">
    <source>
        <dbReference type="ARBA" id="ARBA00005130"/>
    </source>
</evidence>
<dbReference type="InterPro" id="IPR001261">
    <property type="entry name" value="ArgE/DapE_CS"/>
</dbReference>
<evidence type="ECO:0000256" key="9">
    <source>
        <dbReference type="ARBA" id="ARBA00023285"/>
    </source>
</evidence>
<evidence type="ECO:0000259" key="11">
    <source>
        <dbReference type="Pfam" id="PF00291"/>
    </source>
</evidence>
<keyword evidence="9" id="KW-0170">Cobalt</keyword>
<comment type="cofactor">
    <cofactor evidence="2">
        <name>Zn(2+)</name>
        <dbReference type="ChEBI" id="CHEBI:29105"/>
    </cofactor>
</comment>
<proteinExistence type="inferred from homology"/>
<accession>A0A5N5D1Z7</accession>
<dbReference type="AlphaFoldDB" id="A0A5N5D1Z7"/>
<evidence type="ECO:0000256" key="4">
    <source>
        <dbReference type="ARBA" id="ARBA00006247"/>
    </source>
</evidence>
<dbReference type="PROSITE" id="PS00758">
    <property type="entry name" value="ARGE_DAPE_CPG2_1"/>
    <property type="match status" value="1"/>
</dbReference>
<keyword evidence="8" id="KW-0862">Zinc</keyword>
<dbReference type="InterPro" id="IPR010182">
    <property type="entry name" value="ArgE/DapE"/>
</dbReference>
<comment type="pathway">
    <text evidence="3">Amino-acid biosynthesis; L-lysine biosynthesis via DAP pathway; LL-2,6-diaminopimelate from (S)-tetrahydrodipicolinate (succinylase route): step 3/3.</text>
</comment>
<feature type="domain" description="Peptidase M20 dimerisation" evidence="12">
    <location>
        <begin position="547"/>
        <end position="655"/>
    </location>
</feature>
<dbReference type="Gene3D" id="3.40.50.1100">
    <property type="match status" value="2"/>
</dbReference>
<evidence type="ECO:0000256" key="5">
    <source>
        <dbReference type="ARBA" id="ARBA00011921"/>
    </source>
</evidence>
<dbReference type="Gene3D" id="3.30.70.360">
    <property type="match status" value="1"/>
</dbReference>
<evidence type="ECO:0000256" key="10">
    <source>
        <dbReference type="ARBA" id="ARBA00051301"/>
    </source>
</evidence>
<dbReference type="GO" id="GO:0009089">
    <property type="term" value="P:lysine biosynthetic process via diaminopimelate"/>
    <property type="evidence" value="ECO:0007669"/>
    <property type="project" value="UniProtKB-UniPathway"/>
</dbReference>
<organism evidence="13 14">
    <name type="scientific">Lasiodiplodia theobromae</name>
    <dbReference type="NCBI Taxonomy" id="45133"/>
    <lineage>
        <taxon>Eukaryota</taxon>
        <taxon>Fungi</taxon>
        <taxon>Dikarya</taxon>
        <taxon>Ascomycota</taxon>
        <taxon>Pezizomycotina</taxon>
        <taxon>Dothideomycetes</taxon>
        <taxon>Dothideomycetes incertae sedis</taxon>
        <taxon>Botryosphaeriales</taxon>
        <taxon>Botryosphaeriaceae</taxon>
        <taxon>Lasiodiplodia</taxon>
    </lineage>
</organism>
<evidence type="ECO:0000256" key="7">
    <source>
        <dbReference type="ARBA" id="ARBA00022801"/>
    </source>
</evidence>
<dbReference type="SUPFAM" id="SSF53686">
    <property type="entry name" value="Tryptophan synthase beta subunit-like PLP-dependent enzymes"/>
    <property type="match status" value="1"/>
</dbReference>
<keyword evidence="14" id="KW-1185">Reference proteome</keyword>
<dbReference type="Pfam" id="PF00291">
    <property type="entry name" value="PALP"/>
    <property type="match status" value="1"/>
</dbReference>
<feature type="domain" description="Tryptophan synthase beta chain-like PALP" evidence="11">
    <location>
        <begin position="36"/>
        <end position="360"/>
    </location>
</feature>
<dbReference type="NCBIfam" id="TIGR01910">
    <property type="entry name" value="DapE-ArgE"/>
    <property type="match status" value="1"/>
</dbReference>
<comment type="caution">
    <text evidence="13">The sequence shown here is derived from an EMBL/GenBank/DDBJ whole genome shotgun (WGS) entry which is preliminary data.</text>
</comment>
<dbReference type="Pfam" id="PF07687">
    <property type="entry name" value="M20_dimer"/>
    <property type="match status" value="1"/>
</dbReference>
<evidence type="ECO:0000313" key="13">
    <source>
        <dbReference type="EMBL" id="KAB2571384.1"/>
    </source>
</evidence>
<dbReference type="Proteomes" id="UP000325902">
    <property type="component" value="Unassembled WGS sequence"/>
</dbReference>
<dbReference type="SUPFAM" id="SSF55031">
    <property type="entry name" value="Bacterial exopeptidase dimerisation domain"/>
    <property type="match status" value="1"/>
</dbReference>